<accession>A0A323TJD6</accession>
<sequence length="360" mass="41128">MKKLMIIFLLLTTACVPTKIVDELMLIHATGFDYIDEKNMRATISVPVYHQGSGHSAGEQSVTSETITGVGHTAKDIRSEMDSKSPRLIENSKLAVVLFDHETANNGIIDTVDTFYRDPTVGQRVYLTVYEGQTRELLEQNLSLQPEISRYLTELIEQNIKNHELPKSNMHVFLYRYFQKGMDPFLPYLKKSDGQVQVDGLAIFKKDKMCTILSREDSFIFKMLVESFQEGTFEISLKDEEYATIMNLSTRAKYSLQKDSDSPKITINLFTKGYVNEYSGETLDQKKLDAINEILEEELTKKISTMIETFQELNVDPIGLGFQVKTRTRGWDEKEWTRQYPDVPVDVNVTTKITHGGVSE</sequence>
<keyword evidence="5" id="KW-0472">Membrane</keyword>
<evidence type="ECO:0000256" key="4">
    <source>
        <dbReference type="ARBA" id="ARBA00022729"/>
    </source>
</evidence>
<evidence type="ECO:0000256" key="2">
    <source>
        <dbReference type="ARBA" id="ARBA00007886"/>
    </source>
</evidence>
<dbReference type="GO" id="GO:0016020">
    <property type="term" value="C:membrane"/>
    <property type="evidence" value="ECO:0007669"/>
    <property type="project" value="UniProtKB-SubCell"/>
</dbReference>
<protein>
    <submittedName>
        <fullName evidence="10">Uncharacterized protein</fullName>
    </submittedName>
</protein>
<comment type="caution">
    <text evidence="10">The sequence shown here is derived from an EMBL/GenBank/DDBJ whole genome shotgun (WGS) entry which is preliminary data.</text>
</comment>
<feature type="domain" description="Spore germination GerAC-like C-terminal" evidence="8">
    <location>
        <begin position="199"/>
        <end position="357"/>
    </location>
</feature>
<dbReference type="GO" id="GO:0009847">
    <property type="term" value="P:spore germination"/>
    <property type="evidence" value="ECO:0007669"/>
    <property type="project" value="InterPro"/>
</dbReference>
<evidence type="ECO:0000313" key="11">
    <source>
        <dbReference type="Proteomes" id="UP000248214"/>
    </source>
</evidence>
<keyword evidence="4" id="KW-0732">Signal</keyword>
<feature type="domain" description="Spore germination protein N-terminal" evidence="9">
    <location>
        <begin position="19"/>
        <end position="190"/>
    </location>
</feature>
<keyword evidence="11" id="KW-1185">Reference proteome</keyword>
<dbReference type="NCBIfam" id="TIGR02887">
    <property type="entry name" value="spore_ger_x_C"/>
    <property type="match status" value="1"/>
</dbReference>
<comment type="subcellular location">
    <subcellularLocation>
        <location evidence="1">Membrane</location>
        <topology evidence="1">Lipid-anchor</topology>
    </subcellularLocation>
</comment>
<comment type="similarity">
    <text evidence="2">Belongs to the GerABKC lipoprotein family.</text>
</comment>
<dbReference type="RefSeq" id="WP_110608294.1">
    <property type="nucleotide sequence ID" value="NZ_PDOD01000001.1"/>
</dbReference>
<evidence type="ECO:0000256" key="5">
    <source>
        <dbReference type="ARBA" id="ARBA00023136"/>
    </source>
</evidence>
<organism evidence="10 11">
    <name type="scientific">Salipaludibacillus keqinensis</name>
    <dbReference type="NCBI Taxonomy" id="2045207"/>
    <lineage>
        <taxon>Bacteria</taxon>
        <taxon>Bacillati</taxon>
        <taxon>Bacillota</taxon>
        <taxon>Bacilli</taxon>
        <taxon>Bacillales</taxon>
        <taxon>Bacillaceae</taxon>
    </lineage>
</organism>
<name>A0A323TJD6_9BACI</name>
<dbReference type="EMBL" id="PDOD01000001">
    <property type="protein sequence ID" value="PYZ94660.1"/>
    <property type="molecule type" value="Genomic_DNA"/>
</dbReference>
<keyword evidence="6" id="KW-0564">Palmitate</keyword>
<reference evidence="10 11" key="1">
    <citation type="submission" date="2017-10" db="EMBL/GenBank/DDBJ databases">
        <title>Bacillus sp. nov., a halophilic bacterium isolated from a Keqin Lake.</title>
        <authorList>
            <person name="Wang H."/>
        </authorList>
    </citation>
    <scope>NUCLEOTIDE SEQUENCE [LARGE SCALE GENOMIC DNA]</scope>
    <source>
        <strain evidence="10 11">KQ-12</strain>
    </source>
</reference>
<dbReference type="Proteomes" id="UP000248214">
    <property type="component" value="Unassembled WGS sequence"/>
</dbReference>
<gene>
    <name evidence="10" type="ORF">CR194_03780</name>
</gene>
<dbReference type="OrthoDB" id="2592518at2"/>
<dbReference type="Pfam" id="PF25198">
    <property type="entry name" value="Spore_GerAC_N"/>
    <property type="match status" value="1"/>
</dbReference>
<dbReference type="InterPro" id="IPR057336">
    <property type="entry name" value="GerAC_N"/>
</dbReference>
<evidence type="ECO:0000256" key="3">
    <source>
        <dbReference type="ARBA" id="ARBA00022544"/>
    </source>
</evidence>
<dbReference type="AlphaFoldDB" id="A0A323TJD6"/>
<dbReference type="PANTHER" id="PTHR35789:SF1">
    <property type="entry name" value="SPORE GERMINATION PROTEIN B3"/>
    <property type="match status" value="1"/>
</dbReference>
<evidence type="ECO:0000259" key="8">
    <source>
        <dbReference type="Pfam" id="PF05504"/>
    </source>
</evidence>
<dbReference type="PANTHER" id="PTHR35789">
    <property type="entry name" value="SPORE GERMINATION PROTEIN B3"/>
    <property type="match status" value="1"/>
</dbReference>
<dbReference type="Gene3D" id="3.30.300.210">
    <property type="entry name" value="Nutrient germinant receptor protein C, domain 3"/>
    <property type="match status" value="1"/>
</dbReference>
<dbReference type="PROSITE" id="PS51257">
    <property type="entry name" value="PROKAR_LIPOPROTEIN"/>
    <property type="match status" value="1"/>
</dbReference>
<dbReference type="Pfam" id="PF05504">
    <property type="entry name" value="Spore_GerAC"/>
    <property type="match status" value="1"/>
</dbReference>
<dbReference type="InterPro" id="IPR046953">
    <property type="entry name" value="Spore_GerAC-like_C"/>
</dbReference>
<evidence type="ECO:0000256" key="6">
    <source>
        <dbReference type="ARBA" id="ARBA00023139"/>
    </source>
</evidence>
<evidence type="ECO:0000313" key="10">
    <source>
        <dbReference type="EMBL" id="PYZ94660.1"/>
    </source>
</evidence>
<evidence type="ECO:0000256" key="1">
    <source>
        <dbReference type="ARBA" id="ARBA00004635"/>
    </source>
</evidence>
<proteinExistence type="inferred from homology"/>
<evidence type="ECO:0000256" key="7">
    <source>
        <dbReference type="ARBA" id="ARBA00023288"/>
    </source>
</evidence>
<dbReference type="InterPro" id="IPR008844">
    <property type="entry name" value="Spore_GerAC-like"/>
</dbReference>
<keyword evidence="3" id="KW-0309">Germination</keyword>
<evidence type="ECO:0000259" key="9">
    <source>
        <dbReference type="Pfam" id="PF25198"/>
    </source>
</evidence>
<keyword evidence="7" id="KW-0449">Lipoprotein</keyword>
<dbReference type="InterPro" id="IPR038501">
    <property type="entry name" value="Spore_GerAC_C_sf"/>
</dbReference>